<dbReference type="InterPro" id="IPR041953">
    <property type="entry name" value="YdeP_MopB"/>
</dbReference>
<dbReference type="Proteomes" id="UP000244384">
    <property type="component" value="Chromosome"/>
</dbReference>
<evidence type="ECO:0000256" key="5">
    <source>
        <dbReference type="ARBA" id="ARBA00022505"/>
    </source>
</evidence>
<dbReference type="InterPro" id="IPR006656">
    <property type="entry name" value="Mopterin_OxRdtase"/>
</dbReference>
<dbReference type="InterPro" id="IPR050123">
    <property type="entry name" value="Prok_molybdopt-oxidoreductase"/>
</dbReference>
<evidence type="ECO:0000256" key="1">
    <source>
        <dbReference type="ARBA" id="ARBA00001942"/>
    </source>
</evidence>
<dbReference type="GO" id="GO:0030151">
    <property type="term" value="F:molybdenum ion binding"/>
    <property type="evidence" value="ECO:0007669"/>
    <property type="project" value="InterPro"/>
</dbReference>
<comment type="cofactor">
    <cofactor evidence="1">
        <name>Mo-bis(molybdopterin guanine dinucleotide)</name>
        <dbReference type="ChEBI" id="CHEBI:60539"/>
    </cofactor>
</comment>
<dbReference type="InterPro" id="IPR037951">
    <property type="entry name" value="MopB_CT_YdeP"/>
</dbReference>
<dbReference type="Gene3D" id="3.40.228.10">
    <property type="entry name" value="Dimethylsulfoxide Reductase, domain 2"/>
    <property type="match status" value="1"/>
</dbReference>
<accession>A0A5F2ET18</accession>
<evidence type="ECO:0000313" key="10">
    <source>
        <dbReference type="EMBL" id="AWB94084.1"/>
    </source>
</evidence>
<dbReference type="PANTHER" id="PTHR43105:SF4">
    <property type="entry name" value="PROTEIN YDEP"/>
    <property type="match status" value="1"/>
</dbReference>
<dbReference type="RefSeq" id="WP_108580795.1">
    <property type="nucleotide sequence ID" value="NZ_CP026952.1"/>
</dbReference>
<evidence type="ECO:0000256" key="2">
    <source>
        <dbReference type="ARBA" id="ARBA00001966"/>
    </source>
</evidence>
<evidence type="ECO:0000256" key="7">
    <source>
        <dbReference type="ARBA" id="ARBA00023002"/>
    </source>
</evidence>
<dbReference type="InterPro" id="IPR010046">
    <property type="entry name" value="Mopterin_OxRdtse_a_bac"/>
</dbReference>
<dbReference type="PANTHER" id="PTHR43105">
    <property type="entry name" value="RESPIRATORY NITRATE REDUCTASE"/>
    <property type="match status" value="1"/>
</dbReference>
<dbReference type="AlphaFoldDB" id="A0A2S0WS65"/>
<name>A0A2S0WS65_9ACTN</name>
<protein>
    <submittedName>
        <fullName evidence="10">Uncharacterized protein</fullName>
    </submittedName>
</protein>
<dbReference type="Gene3D" id="2.40.40.20">
    <property type="match status" value="1"/>
</dbReference>
<keyword evidence="7" id="KW-0560">Oxidoreductase</keyword>
<dbReference type="InterPro" id="IPR006657">
    <property type="entry name" value="MoPterin_dinucl-bd_dom"/>
</dbReference>
<dbReference type="Pfam" id="PF01568">
    <property type="entry name" value="Molydop_binding"/>
    <property type="match status" value="1"/>
</dbReference>
<keyword evidence="11" id="KW-1185">Reference proteome</keyword>
<dbReference type="GO" id="GO:0016020">
    <property type="term" value="C:membrane"/>
    <property type="evidence" value="ECO:0007669"/>
    <property type="project" value="TreeGrafter"/>
</dbReference>
<dbReference type="CDD" id="cd02787">
    <property type="entry name" value="MopB_CT_ydeP"/>
    <property type="match status" value="1"/>
</dbReference>
<dbReference type="Gene3D" id="3.40.50.740">
    <property type="match status" value="1"/>
</dbReference>
<comment type="cofactor">
    <cofactor evidence="2">
        <name>[4Fe-4S] cluster</name>
        <dbReference type="ChEBI" id="CHEBI:49883"/>
    </cofactor>
</comment>
<evidence type="ECO:0000313" key="11">
    <source>
        <dbReference type="Proteomes" id="UP000244384"/>
    </source>
</evidence>
<sequence length="762" mass="83863">MRRSPDEESNGELTVTPPKEWAAGVPAVTHALEYSLDQTSPRRTALTLLTMNQVDGIDCPGCAWPDPAPGHRHKNEYCENGAKHINDEATTKRVTPDFFRRHTIADLNERSDEWLNEQGRLTEPMVKRPGAEHYEPISWRNALGLLADELNALDSPDEAAFYTSGRVSNEAAFVLQLFARAFGTNNLPDCSNMCHESSGFALHETLGIGKGTVTLLDLEHSDLVFLVGQNPGTNHPRQLSALERTKLNGGRIIAVNPLPEAGLRRFKNPQKPRGVVGRGVQIADRLLQIRLGGDLALFRALNRLLLEAEAAAPGAVLDRDFIDANTVGFEEFSEHARSTDWTQVLADTGLTREEIEAVRDEVLTADRVIVCWAMGLTQHRHAVPTIREIVNFLMLRGNLGKPGAGACPVRGHSNVQGDRTMGVWEQMPDGFLDALQEEFGFDPPRHHGLDSVNAIRAMHEGKVKLFVGVAGNFVRAAPDSDFTEAAIRQCRLTAQISTKLNRSHVVCGDTALILPTLGRTEHDVQSTGEQFVTVENSMSVVHTSRGRLEPSSRVLLSEVAILSRLARQTLGSRHDIPWETFEADYGTVRDRISRVVPGFHDFNARVARPGGIPLPNPVNEGVFPTPVGKAVFTSNTGDAPRAPQGHLVLQTLRSHDQWNTVPYTSNDRYRGIHGSRQVVMVNPEDLTELGLAERDEVDVVSVWPDGVERRAAGYQVVSYPTPRGCAAAYYPETNVLVPLDHVDPISNEPASKSIIVRLEPTR</sequence>
<dbReference type="GO" id="GO:0043546">
    <property type="term" value="F:molybdopterin cofactor binding"/>
    <property type="evidence" value="ECO:0007669"/>
    <property type="project" value="InterPro"/>
</dbReference>
<dbReference type="PIRSF" id="PIRSF000144">
    <property type="entry name" value="CbbBc"/>
    <property type="match status" value="1"/>
</dbReference>
<evidence type="ECO:0000256" key="8">
    <source>
        <dbReference type="ARBA" id="ARBA00023004"/>
    </source>
</evidence>
<evidence type="ECO:0000256" key="4">
    <source>
        <dbReference type="ARBA" id="ARBA00022485"/>
    </source>
</evidence>
<dbReference type="CDD" id="cd02767">
    <property type="entry name" value="MopB_ydeP"/>
    <property type="match status" value="1"/>
</dbReference>
<dbReference type="SUPFAM" id="SSF53706">
    <property type="entry name" value="Formate dehydrogenase/DMSO reductase, domains 1-3"/>
    <property type="match status" value="1"/>
</dbReference>
<comment type="similarity">
    <text evidence="3">Belongs to the prokaryotic molybdopterin-containing oxidoreductase family.</text>
</comment>
<proteinExistence type="inferred from homology"/>
<keyword evidence="4" id="KW-0004">4Fe-4S</keyword>
<keyword evidence="9" id="KW-0411">Iron-sulfur</keyword>
<reference evidence="11" key="1">
    <citation type="submission" date="2018-01" db="EMBL/GenBank/DDBJ databases">
        <authorList>
            <person name="Li J."/>
        </authorList>
    </citation>
    <scope>NUCLEOTIDE SEQUENCE [LARGE SCALE GENOMIC DNA]</scope>
    <source>
        <strain evidence="11">592</strain>
    </source>
</reference>
<keyword evidence="8" id="KW-0408">Iron</keyword>
<dbReference type="OrthoDB" id="9759518at2"/>
<dbReference type="GO" id="GO:0051539">
    <property type="term" value="F:4 iron, 4 sulfur cluster binding"/>
    <property type="evidence" value="ECO:0007669"/>
    <property type="project" value="UniProtKB-KW"/>
</dbReference>
<dbReference type="KEGG" id="aez:C3E78_06765"/>
<gene>
    <name evidence="10" type="ORF">C3E78_06765</name>
</gene>
<evidence type="ECO:0000256" key="9">
    <source>
        <dbReference type="ARBA" id="ARBA00023014"/>
    </source>
</evidence>
<keyword evidence="6" id="KW-0479">Metal-binding</keyword>
<dbReference type="Pfam" id="PF00384">
    <property type="entry name" value="Molybdopterin"/>
    <property type="match status" value="1"/>
</dbReference>
<organism evidence="10 11">
    <name type="scientific">Aeromicrobium chenweiae</name>
    <dbReference type="NCBI Taxonomy" id="2079793"/>
    <lineage>
        <taxon>Bacteria</taxon>
        <taxon>Bacillati</taxon>
        <taxon>Actinomycetota</taxon>
        <taxon>Actinomycetes</taxon>
        <taxon>Propionibacteriales</taxon>
        <taxon>Nocardioidaceae</taxon>
        <taxon>Aeromicrobium</taxon>
    </lineage>
</organism>
<dbReference type="GO" id="GO:0008863">
    <property type="term" value="F:formate dehydrogenase (NAD+) activity"/>
    <property type="evidence" value="ECO:0007669"/>
    <property type="project" value="InterPro"/>
</dbReference>
<accession>A0A2S0WS65</accession>
<dbReference type="NCBIfam" id="TIGR01701">
    <property type="entry name" value="Fdhalpha-like"/>
    <property type="match status" value="1"/>
</dbReference>
<dbReference type="InterPro" id="IPR009010">
    <property type="entry name" value="Asp_de-COase-like_dom_sf"/>
</dbReference>
<dbReference type="SUPFAM" id="SSF50692">
    <property type="entry name" value="ADC-like"/>
    <property type="match status" value="1"/>
</dbReference>
<keyword evidence="5" id="KW-0500">Molybdenum</keyword>
<dbReference type="EMBL" id="CP026952">
    <property type="protein sequence ID" value="AWB94084.1"/>
    <property type="molecule type" value="Genomic_DNA"/>
</dbReference>
<evidence type="ECO:0000256" key="6">
    <source>
        <dbReference type="ARBA" id="ARBA00022723"/>
    </source>
</evidence>
<evidence type="ECO:0000256" key="3">
    <source>
        <dbReference type="ARBA" id="ARBA00010312"/>
    </source>
</evidence>